<accession>A0A8J3QBM1</accession>
<proteinExistence type="predicted"/>
<evidence type="ECO:0000313" key="4">
    <source>
        <dbReference type="Proteomes" id="UP000612899"/>
    </source>
</evidence>
<protein>
    <recommendedName>
        <fullName evidence="5">CARDB domain-containing protein</fullName>
    </recommendedName>
</protein>
<gene>
    <name evidence="3" type="ORF">Rhe02_46570</name>
</gene>
<dbReference type="RefSeq" id="WP_203910401.1">
    <property type="nucleotide sequence ID" value="NZ_BONY01000028.1"/>
</dbReference>
<keyword evidence="2" id="KW-0472">Membrane</keyword>
<evidence type="ECO:0000256" key="1">
    <source>
        <dbReference type="SAM" id="MobiDB-lite"/>
    </source>
</evidence>
<feature type="compositionally biased region" description="Low complexity" evidence="1">
    <location>
        <begin position="79"/>
        <end position="97"/>
    </location>
</feature>
<dbReference type="Gene3D" id="2.60.40.10">
    <property type="entry name" value="Immunoglobulins"/>
    <property type="match status" value="1"/>
</dbReference>
<feature type="region of interest" description="Disordered" evidence="1">
    <location>
        <begin position="75"/>
        <end position="100"/>
    </location>
</feature>
<sequence length="384" mass="39093">MSDHDEATIIDNAFRSFTHEAAPSVHAPEVSIVYAAVAHQHKVRVAGLSVVSALAVVLPVSIYFGLANGSQSPPTDVLASASPSVGASPSPSESPGSRIDRQALTGQPIDLPGWGCGTKNLTLADTAGGEGSIWVDALVDVAGAGDTPPMTVALIHCQSVRGRLSQVVAFQQNAAGKITSLGQVIVTSANVPVIQEIRPSQAGDVSVIVTSNGQSQIRDFKWNGQRFSQISGPTDPATPPPSKPPQALADLEVKLSGLTFGPEADGVRTGSITVTVTNLSTTASAGFSVALDGDSVGACPGCPGGFSRLGSSAITIEPNQWANGAARGPLAGGGSTTITVSFTLTRAHAFYQDRNVISATLTPSGGKDPKGDNNYAESDFTVAG</sequence>
<reference evidence="3" key="1">
    <citation type="submission" date="2021-01" db="EMBL/GenBank/DDBJ databases">
        <title>Whole genome shotgun sequence of Rhizocola hellebori NBRC 109834.</title>
        <authorList>
            <person name="Komaki H."/>
            <person name="Tamura T."/>
        </authorList>
    </citation>
    <scope>NUCLEOTIDE SEQUENCE</scope>
    <source>
        <strain evidence="3">NBRC 109834</strain>
    </source>
</reference>
<name>A0A8J3QBM1_9ACTN</name>
<keyword evidence="2" id="KW-1133">Transmembrane helix</keyword>
<evidence type="ECO:0008006" key="5">
    <source>
        <dbReference type="Google" id="ProtNLM"/>
    </source>
</evidence>
<dbReference type="GO" id="GO:0005975">
    <property type="term" value="P:carbohydrate metabolic process"/>
    <property type="evidence" value="ECO:0007669"/>
    <property type="project" value="UniProtKB-ARBA"/>
</dbReference>
<feature type="transmembrane region" description="Helical" evidence="2">
    <location>
        <begin position="45"/>
        <end position="66"/>
    </location>
</feature>
<dbReference type="AlphaFoldDB" id="A0A8J3QBM1"/>
<dbReference type="Proteomes" id="UP000612899">
    <property type="component" value="Unassembled WGS sequence"/>
</dbReference>
<keyword evidence="4" id="KW-1185">Reference proteome</keyword>
<feature type="region of interest" description="Disordered" evidence="1">
    <location>
        <begin position="360"/>
        <end position="384"/>
    </location>
</feature>
<dbReference type="EMBL" id="BONY01000028">
    <property type="protein sequence ID" value="GIH06590.1"/>
    <property type="molecule type" value="Genomic_DNA"/>
</dbReference>
<keyword evidence="2" id="KW-0812">Transmembrane</keyword>
<organism evidence="3 4">
    <name type="scientific">Rhizocola hellebori</name>
    <dbReference type="NCBI Taxonomy" id="1392758"/>
    <lineage>
        <taxon>Bacteria</taxon>
        <taxon>Bacillati</taxon>
        <taxon>Actinomycetota</taxon>
        <taxon>Actinomycetes</taxon>
        <taxon>Micromonosporales</taxon>
        <taxon>Micromonosporaceae</taxon>
        <taxon>Rhizocola</taxon>
    </lineage>
</organism>
<dbReference type="InterPro" id="IPR013783">
    <property type="entry name" value="Ig-like_fold"/>
</dbReference>
<evidence type="ECO:0000313" key="3">
    <source>
        <dbReference type="EMBL" id="GIH06590.1"/>
    </source>
</evidence>
<comment type="caution">
    <text evidence="3">The sequence shown here is derived from an EMBL/GenBank/DDBJ whole genome shotgun (WGS) entry which is preliminary data.</text>
</comment>
<evidence type="ECO:0000256" key="2">
    <source>
        <dbReference type="SAM" id="Phobius"/>
    </source>
</evidence>